<evidence type="ECO:0000259" key="4">
    <source>
        <dbReference type="Pfam" id="PF00588"/>
    </source>
</evidence>
<reference evidence="6 7" key="1">
    <citation type="submission" date="2020-08" db="EMBL/GenBank/DDBJ databases">
        <title>Genomic Encyclopedia of Type Strains, Phase IV (KMG-IV): sequencing the most valuable type-strain genomes for metagenomic binning, comparative biology and taxonomic classification.</title>
        <authorList>
            <person name="Goeker M."/>
        </authorList>
    </citation>
    <scope>NUCLEOTIDE SEQUENCE [LARGE SCALE GENOMIC DNA]</scope>
    <source>
        <strain evidence="6 7">DSM 21769</strain>
    </source>
</reference>
<dbReference type="InterPro" id="IPR029028">
    <property type="entry name" value="Alpha/beta_knot_MTases"/>
</dbReference>
<dbReference type="AlphaFoldDB" id="A0A841PHL3"/>
<dbReference type="Gene3D" id="3.40.1280.10">
    <property type="match status" value="1"/>
</dbReference>
<keyword evidence="3 6" id="KW-0808">Transferase</keyword>
<dbReference type="GO" id="GO:0008173">
    <property type="term" value="F:RNA methyltransferase activity"/>
    <property type="evidence" value="ECO:0007669"/>
    <property type="project" value="InterPro"/>
</dbReference>
<feature type="domain" description="MRM3-like substrate binding" evidence="5">
    <location>
        <begin position="2"/>
        <end position="60"/>
    </location>
</feature>
<evidence type="ECO:0000256" key="1">
    <source>
        <dbReference type="ARBA" id="ARBA00007228"/>
    </source>
</evidence>
<name>A0A841PHL3_9BACL</name>
<dbReference type="Proteomes" id="UP000568839">
    <property type="component" value="Unassembled WGS sequence"/>
</dbReference>
<dbReference type="GO" id="GO:0032259">
    <property type="term" value="P:methylation"/>
    <property type="evidence" value="ECO:0007669"/>
    <property type="project" value="UniProtKB-KW"/>
</dbReference>
<dbReference type="SUPFAM" id="SSF55315">
    <property type="entry name" value="L30e-like"/>
    <property type="match status" value="1"/>
</dbReference>
<dbReference type="SUPFAM" id="SSF75217">
    <property type="entry name" value="alpha/beta knot"/>
    <property type="match status" value="1"/>
</dbReference>
<evidence type="ECO:0000313" key="6">
    <source>
        <dbReference type="EMBL" id="MBB6448280.1"/>
    </source>
</evidence>
<dbReference type="Pfam" id="PF00588">
    <property type="entry name" value="SpoU_methylase"/>
    <property type="match status" value="1"/>
</dbReference>
<evidence type="ECO:0000256" key="2">
    <source>
        <dbReference type="ARBA" id="ARBA00022603"/>
    </source>
</evidence>
<gene>
    <name evidence="6" type="ORF">HNR44_000229</name>
</gene>
<organism evidence="6 7">
    <name type="scientific">Geomicrobium halophilum</name>
    <dbReference type="NCBI Taxonomy" id="549000"/>
    <lineage>
        <taxon>Bacteria</taxon>
        <taxon>Bacillati</taxon>
        <taxon>Bacillota</taxon>
        <taxon>Bacilli</taxon>
        <taxon>Bacillales</taxon>
        <taxon>Geomicrobium</taxon>
    </lineage>
</organism>
<keyword evidence="2 6" id="KW-0489">Methyltransferase</keyword>
<keyword evidence="7" id="KW-1185">Reference proteome</keyword>
<dbReference type="GO" id="GO:0003723">
    <property type="term" value="F:RNA binding"/>
    <property type="evidence" value="ECO:0007669"/>
    <property type="project" value="InterPro"/>
</dbReference>
<dbReference type="PANTHER" id="PTHR43191">
    <property type="entry name" value="RRNA METHYLTRANSFERASE 3"/>
    <property type="match status" value="1"/>
</dbReference>
<protein>
    <submittedName>
        <fullName evidence="6">TrmH family RNA methyltransferase</fullName>
    </submittedName>
</protein>
<dbReference type="PANTHER" id="PTHR43191:SF2">
    <property type="entry name" value="RRNA METHYLTRANSFERASE 3, MITOCHONDRIAL"/>
    <property type="match status" value="1"/>
</dbReference>
<proteinExistence type="inferred from homology"/>
<dbReference type="Gene3D" id="3.30.1330.30">
    <property type="match status" value="1"/>
</dbReference>
<evidence type="ECO:0000313" key="7">
    <source>
        <dbReference type="Proteomes" id="UP000568839"/>
    </source>
</evidence>
<dbReference type="CDD" id="cd18095">
    <property type="entry name" value="SpoU-like_rRNA-MTase"/>
    <property type="match status" value="1"/>
</dbReference>
<comment type="similarity">
    <text evidence="1">Belongs to the class IV-like SAM-binding methyltransferase superfamily. RNA methyltransferase TrmH family.</text>
</comment>
<dbReference type="Pfam" id="PF22435">
    <property type="entry name" value="MRM3-like_sub_bind"/>
    <property type="match status" value="1"/>
</dbReference>
<sequence length="219" mass="23521">MEGIHLVEEALAADLHVEMLVKSEDAPWLPFDIGAQRVVEVKASIFEALSDTESPQGWLAVCLMSQQPKMGSGNVLLIDGIRDPGNMGTIIRTAEAVGMSGIYVSPDTVDVYNGKVIRATQGALFHIPIVAYDLEDAIRSLIEEGKVIYGTSMHAEASYMKAAPRESYALLLGNEAEGISPPLLRMVDKTVSIPIVGNAESLNVAVAAGVLMYGWLNHD</sequence>
<comment type="caution">
    <text evidence="6">The sequence shown here is derived from an EMBL/GenBank/DDBJ whole genome shotgun (WGS) entry which is preliminary data.</text>
</comment>
<dbReference type="InterPro" id="IPR051259">
    <property type="entry name" value="rRNA_Methyltransferase"/>
</dbReference>
<feature type="domain" description="tRNA/rRNA methyltransferase SpoU type" evidence="4">
    <location>
        <begin position="75"/>
        <end position="213"/>
    </location>
</feature>
<dbReference type="InterPro" id="IPR001537">
    <property type="entry name" value="SpoU_MeTrfase"/>
</dbReference>
<dbReference type="InterPro" id="IPR029064">
    <property type="entry name" value="Ribosomal_eL30-like_sf"/>
</dbReference>
<dbReference type="EMBL" id="JACHHJ010000001">
    <property type="protein sequence ID" value="MBB6448280.1"/>
    <property type="molecule type" value="Genomic_DNA"/>
</dbReference>
<dbReference type="InterPro" id="IPR029026">
    <property type="entry name" value="tRNA_m1G_MTases_N"/>
</dbReference>
<dbReference type="GO" id="GO:0006396">
    <property type="term" value="P:RNA processing"/>
    <property type="evidence" value="ECO:0007669"/>
    <property type="project" value="InterPro"/>
</dbReference>
<dbReference type="InterPro" id="IPR053888">
    <property type="entry name" value="MRM3-like_sub_bind"/>
</dbReference>
<accession>A0A841PHL3</accession>
<evidence type="ECO:0000256" key="3">
    <source>
        <dbReference type="ARBA" id="ARBA00022679"/>
    </source>
</evidence>
<evidence type="ECO:0000259" key="5">
    <source>
        <dbReference type="Pfam" id="PF22435"/>
    </source>
</evidence>